<organism evidence="2 3">
    <name type="scientific">Rhizobium beringeri</name>
    <dbReference type="NCBI Taxonomy" id="3019934"/>
    <lineage>
        <taxon>Bacteria</taxon>
        <taxon>Pseudomonadati</taxon>
        <taxon>Pseudomonadota</taxon>
        <taxon>Alphaproteobacteria</taxon>
        <taxon>Hyphomicrobiales</taxon>
        <taxon>Rhizobiaceae</taxon>
        <taxon>Rhizobium/Agrobacterium group</taxon>
        <taxon>Rhizobium</taxon>
    </lineage>
</organism>
<keyword evidence="1" id="KW-0812">Transmembrane</keyword>
<comment type="caution">
    <text evidence="2">The sequence shown here is derived from an EMBL/GenBank/DDBJ whole genome shotgun (WGS) entry which is preliminary data.</text>
</comment>
<name>A0ABY1XZN8_9HYPH</name>
<protein>
    <submittedName>
        <fullName evidence="2">Uncharacterized protein</fullName>
    </submittedName>
</protein>
<keyword evidence="3" id="KW-1185">Reference proteome</keyword>
<feature type="transmembrane region" description="Helical" evidence="1">
    <location>
        <begin position="31"/>
        <end position="52"/>
    </location>
</feature>
<evidence type="ECO:0000313" key="2">
    <source>
        <dbReference type="EMBL" id="TBE72430.1"/>
    </source>
</evidence>
<keyword evidence="1" id="KW-1133">Transmembrane helix</keyword>
<dbReference type="EMBL" id="SILG01000001">
    <property type="protein sequence ID" value="TBE72430.1"/>
    <property type="molecule type" value="Genomic_DNA"/>
</dbReference>
<reference evidence="2 3" key="1">
    <citation type="submission" date="2019-02" db="EMBL/GenBank/DDBJ databases">
        <title>The genomic architecture of introgression among sibling species of bacteria.</title>
        <authorList>
            <person name="Cavassim M.I.A."/>
            <person name="Moeskjaer S."/>
            <person name="Moslemi C."/>
            <person name="Fields B."/>
            <person name="Bachmann A."/>
            <person name="Vilhjalmsson B."/>
            <person name="Schierup M.H."/>
            <person name="Young J.P.W."/>
            <person name="Andersen S.U."/>
        </authorList>
    </citation>
    <scope>NUCLEOTIDE SEQUENCE [LARGE SCALE GENOMIC DNA]</scope>
    <source>
        <strain evidence="2 3">SM51</strain>
    </source>
</reference>
<sequence>MNNQFVFFASSICLAAGSAFCFMPAARYWRQIAVGGFGGILVVMGVVLMTTFKWTEVAIKISGLELKIADAEKRANTAQLALSERDASLAGVVAAASKDGQAKTLDAFFTKLDNDQQQPVTTEFVGKAKQALEDAGLAIVPASTIPDTMVYQKPINPPQGG</sequence>
<dbReference type="RefSeq" id="WP_130806750.1">
    <property type="nucleotide sequence ID" value="NZ_SILG01000001.1"/>
</dbReference>
<dbReference type="Proteomes" id="UP000291302">
    <property type="component" value="Unassembled WGS sequence"/>
</dbReference>
<accession>A0ABY1XZN8</accession>
<gene>
    <name evidence="2" type="ORF">ELH03_17510</name>
</gene>
<keyword evidence="1" id="KW-0472">Membrane</keyword>
<proteinExistence type="predicted"/>
<evidence type="ECO:0000256" key="1">
    <source>
        <dbReference type="SAM" id="Phobius"/>
    </source>
</evidence>
<evidence type="ECO:0000313" key="3">
    <source>
        <dbReference type="Proteomes" id="UP000291302"/>
    </source>
</evidence>